<keyword evidence="2" id="KW-1185">Reference proteome</keyword>
<organism evidence="1 2">
    <name type="scientific">Polystyrenella longa</name>
    <dbReference type="NCBI Taxonomy" id="2528007"/>
    <lineage>
        <taxon>Bacteria</taxon>
        <taxon>Pseudomonadati</taxon>
        <taxon>Planctomycetota</taxon>
        <taxon>Planctomycetia</taxon>
        <taxon>Planctomycetales</taxon>
        <taxon>Planctomycetaceae</taxon>
        <taxon>Polystyrenella</taxon>
    </lineage>
</organism>
<name>A0A518CR50_9PLAN</name>
<gene>
    <name evidence="1" type="ORF">Pla110_34340</name>
</gene>
<accession>A0A518CR50</accession>
<protein>
    <submittedName>
        <fullName evidence="1">Uncharacterized protein</fullName>
    </submittedName>
</protein>
<dbReference type="AlphaFoldDB" id="A0A518CR50"/>
<sequence length="55" mass="6545">MDWMPFPACKFPLFIKTPESPEKENDSRQAFLRLTVYHPDQFRNWNTAGKYPALL</sequence>
<dbReference type="Proteomes" id="UP000317178">
    <property type="component" value="Chromosome"/>
</dbReference>
<reference evidence="1 2" key="1">
    <citation type="submission" date="2019-02" db="EMBL/GenBank/DDBJ databases">
        <title>Deep-cultivation of Planctomycetes and their phenomic and genomic characterization uncovers novel biology.</title>
        <authorList>
            <person name="Wiegand S."/>
            <person name="Jogler M."/>
            <person name="Boedeker C."/>
            <person name="Pinto D."/>
            <person name="Vollmers J."/>
            <person name="Rivas-Marin E."/>
            <person name="Kohn T."/>
            <person name="Peeters S.H."/>
            <person name="Heuer A."/>
            <person name="Rast P."/>
            <person name="Oberbeckmann S."/>
            <person name="Bunk B."/>
            <person name="Jeske O."/>
            <person name="Meyerdierks A."/>
            <person name="Storesund J.E."/>
            <person name="Kallscheuer N."/>
            <person name="Luecker S."/>
            <person name="Lage O.M."/>
            <person name="Pohl T."/>
            <person name="Merkel B.J."/>
            <person name="Hornburger P."/>
            <person name="Mueller R.-W."/>
            <person name="Bruemmer F."/>
            <person name="Labrenz M."/>
            <person name="Spormann A.M."/>
            <person name="Op den Camp H."/>
            <person name="Overmann J."/>
            <person name="Amann R."/>
            <person name="Jetten M.S.M."/>
            <person name="Mascher T."/>
            <person name="Medema M.H."/>
            <person name="Devos D.P."/>
            <person name="Kaster A.-K."/>
            <person name="Ovreas L."/>
            <person name="Rohde M."/>
            <person name="Galperin M.Y."/>
            <person name="Jogler C."/>
        </authorList>
    </citation>
    <scope>NUCLEOTIDE SEQUENCE [LARGE SCALE GENOMIC DNA]</scope>
    <source>
        <strain evidence="1 2">Pla110</strain>
    </source>
</reference>
<dbReference type="KEGG" id="plon:Pla110_34340"/>
<evidence type="ECO:0000313" key="2">
    <source>
        <dbReference type="Proteomes" id="UP000317178"/>
    </source>
</evidence>
<evidence type="ECO:0000313" key="1">
    <source>
        <dbReference type="EMBL" id="QDU81690.1"/>
    </source>
</evidence>
<proteinExistence type="predicted"/>
<dbReference type="EMBL" id="CP036281">
    <property type="protein sequence ID" value="QDU81690.1"/>
    <property type="molecule type" value="Genomic_DNA"/>
</dbReference>